<name>A0A9X3ALA3_9PSEU</name>
<dbReference type="SMART" id="SM00382">
    <property type="entry name" value="AAA"/>
    <property type="match status" value="1"/>
</dbReference>
<proteinExistence type="predicted"/>
<dbReference type="InterPro" id="IPR003593">
    <property type="entry name" value="AAA+_ATPase"/>
</dbReference>
<evidence type="ECO:0000313" key="3">
    <source>
        <dbReference type="Proteomes" id="UP001141259"/>
    </source>
</evidence>
<dbReference type="RefSeq" id="WP_259629578.1">
    <property type="nucleotide sequence ID" value="NZ_JANYMP010000041.1"/>
</dbReference>
<dbReference type="SUPFAM" id="SSF52540">
    <property type="entry name" value="P-loop containing nucleoside triphosphate hydrolases"/>
    <property type="match status" value="1"/>
</dbReference>
<protein>
    <submittedName>
        <fullName evidence="2">AAA family ATPase</fullName>
    </submittedName>
</protein>
<dbReference type="EMBL" id="JANYMP010000041">
    <property type="protein sequence ID" value="MCS7484125.1"/>
    <property type="molecule type" value="Genomic_DNA"/>
</dbReference>
<dbReference type="PANTHER" id="PTHR43581:SF4">
    <property type="entry name" value="ATP_GTP PHOSPHATASE"/>
    <property type="match status" value="1"/>
</dbReference>
<dbReference type="InterPro" id="IPR051396">
    <property type="entry name" value="Bact_Antivir_Def_Nuclease"/>
</dbReference>
<reference evidence="2" key="1">
    <citation type="submission" date="2022-08" db="EMBL/GenBank/DDBJ databases">
        <authorList>
            <person name="Tistechok S."/>
            <person name="Samborskyy M."/>
            <person name="Roman I."/>
        </authorList>
    </citation>
    <scope>NUCLEOTIDE SEQUENCE</scope>
    <source>
        <strain evidence="2">DSM 103496</strain>
    </source>
</reference>
<keyword evidence="3" id="KW-1185">Reference proteome</keyword>
<dbReference type="AlphaFoldDB" id="A0A9X3ALA3"/>
<evidence type="ECO:0000313" key="2">
    <source>
        <dbReference type="EMBL" id="MCS7484125.1"/>
    </source>
</evidence>
<dbReference type="Gene3D" id="3.40.50.300">
    <property type="entry name" value="P-loop containing nucleotide triphosphate hydrolases"/>
    <property type="match status" value="2"/>
</dbReference>
<evidence type="ECO:0000259" key="1">
    <source>
        <dbReference type="SMART" id="SM00382"/>
    </source>
</evidence>
<dbReference type="InterPro" id="IPR041685">
    <property type="entry name" value="AAA_GajA/Old/RecF-like"/>
</dbReference>
<organism evidence="2 3">
    <name type="scientific">Umezawaea endophytica</name>
    <dbReference type="NCBI Taxonomy" id="1654476"/>
    <lineage>
        <taxon>Bacteria</taxon>
        <taxon>Bacillati</taxon>
        <taxon>Actinomycetota</taxon>
        <taxon>Actinomycetes</taxon>
        <taxon>Pseudonocardiales</taxon>
        <taxon>Pseudonocardiaceae</taxon>
        <taxon>Umezawaea</taxon>
    </lineage>
</organism>
<dbReference type="GO" id="GO:0016887">
    <property type="term" value="F:ATP hydrolysis activity"/>
    <property type="evidence" value="ECO:0007669"/>
    <property type="project" value="InterPro"/>
</dbReference>
<accession>A0A9X3ALA3</accession>
<comment type="caution">
    <text evidence="2">The sequence shown here is derived from an EMBL/GenBank/DDBJ whole genome shotgun (WGS) entry which is preliminary data.</text>
</comment>
<dbReference type="GO" id="GO:0006302">
    <property type="term" value="P:double-strand break repair"/>
    <property type="evidence" value="ECO:0007669"/>
    <property type="project" value="InterPro"/>
</dbReference>
<dbReference type="Pfam" id="PF13476">
    <property type="entry name" value="AAA_23"/>
    <property type="match status" value="1"/>
</dbReference>
<dbReference type="Proteomes" id="UP001141259">
    <property type="component" value="Unassembled WGS sequence"/>
</dbReference>
<dbReference type="InterPro" id="IPR038729">
    <property type="entry name" value="Rad50/SbcC_AAA"/>
</dbReference>
<dbReference type="PANTHER" id="PTHR43581">
    <property type="entry name" value="ATP/GTP PHOSPHATASE"/>
    <property type="match status" value="1"/>
</dbReference>
<gene>
    <name evidence="2" type="ORF">NZH93_45470</name>
</gene>
<dbReference type="InterPro" id="IPR027417">
    <property type="entry name" value="P-loop_NTPase"/>
</dbReference>
<sequence>MSKLMIRGLRASAEHDLEVRLPGRFAVLVGANSAGKTTVAEALQLAHTKVFPRLPAPSAAVLGDGERSVEIEYSFSSGEHREGPLGRAIQAQAGTAAPGTTAAVWTRELSRDLGRVATRTLVAHDMMDSFRLVYLPAWRNPVDELARREARILVELLRAQRQNAGHGRNLAGLRARASALLEQLTADSLIEAVEERIAAHLQSLSAGVSRNWPYVRSQVIDDTYLARVLELMLAVLEGREHARPLEVSGLGYVNLLHIAVTLAAIPDQQLASAATVDEATSEEELADPADAGARLLQARAERDSEEDSFFPSRPLHVTVLIEEPEAHLHPQLQHSLARYLQRIARERPELQIILSSHATDIITSCSPEDIVVMRRLQDGRRVSRGIAELDIPDRAEVMRKTRLHLDASRSAALFAERLLLVEGVTDAALVREFGWVWAGDDVDKQSFVDALSIVPMGTKVGSWAVRLLATRGHELCSRLAVLRDSDKPLDELPTRPKWLTDDAHDPNVVKVVHSHPTLEPSITTGNEALIVTALEDLEIDRPDPLDVAAVHLLFRSARKKTTKREATPAGPAASRKGEFALALAGHLSDQRHSGSPTAAVPEHFTEIFEFLYATEEPAVQEEPAGAPEDEPV</sequence>
<feature type="domain" description="AAA+ ATPase" evidence="1">
    <location>
        <begin position="22"/>
        <end position="377"/>
    </location>
</feature>
<dbReference type="Pfam" id="PF13175">
    <property type="entry name" value="AAA_15"/>
    <property type="match status" value="1"/>
</dbReference>